<keyword evidence="1" id="KW-1133">Transmembrane helix</keyword>
<keyword evidence="1" id="KW-0812">Transmembrane</keyword>
<dbReference type="Proteomes" id="UP001316803">
    <property type="component" value="Unassembled WGS sequence"/>
</dbReference>
<organism evidence="2 3">
    <name type="scientific">Knufia fluminis</name>
    <dbReference type="NCBI Taxonomy" id="191047"/>
    <lineage>
        <taxon>Eukaryota</taxon>
        <taxon>Fungi</taxon>
        <taxon>Dikarya</taxon>
        <taxon>Ascomycota</taxon>
        <taxon>Pezizomycotina</taxon>
        <taxon>Eurotiomycetes</taxon>
        <taxon>Chaetothyriomycetidae</taxon>
        <taxon>Chaetothyriales</taxon>
        <taxon>Trichomeriaceae</taxon>
        <taxon>Knufia</taxon>
    </lineage>
</organism>
<evidence type="ECO:0000256" key="1">
    <source>
        <dbReference type="SAM" id="Phobius"/>
    </source>
</evidence>
<accession>A0AAN8I6X3</accession>
<keyword evidence="1" id="KW-0472">Membrane</keyword>
<comment type="caution">
    <text evidence="2">The sequence shown here is derived from an EMBL/GenBank/DDBJ whole genome shotgun (WGS) entry which is preliminary data.</text>
</comment>
<evidence type="ECO:0000313" key="3">
    <source>
        <dbReference type="Proteomes" id="UP001316803"/>
    </source>
</evidence>
<dbReference type="EMBL" id="JAKLMC020000015">
    <property type="protein sequence ID" value="KAK5952416.1"/>
    <property type="molecule type" value="Genomic_DNA"/>
</dbReference>
<proteinExistence type="predicted"/>
<keyword evidence="3" id="KW-1185">Reference proteome</keyword>
<name>A0AAN8I6X3_9EURO</name>
<evidence type="ECO:0000313" key="2">
    <source>
        <dbReference type="EMBL" id="KAK5952416.1"/>
    </source>
</evidence>
<reference evidence="2 3" key="1">
    <citation type="submission" date="2022-12" db="EMBL/GenBank/DDBJ databases">
        <title>Genomic features and morphological characterization of a novel Knufia sp. strain isolated from spacecraft assembly facility.</title>
        <authorList>
            <person name="Teixeira M."/>
            <person name="Chander A.M."/>
            <person name="Stajich J.E."/>
            <person name="Venkateswaran K."/>
        </authorList>
    </citation>
    <scope>NUCLEOTIDE SEQUENCE [LARGE SCALE GENOMIC DNA]</scope>
    <source>
        <strain evidence="2 3">FJI-L2-BK-P2</strain>
    </source>
</reference>
<gene>
    <name evidence="2" type="ORF">OHC33_006459</name>
</gene>
<protein>
    <submittedName>
        <fullName evidence="2">Uncharacterized protein</fullName>
    </submittedName>
</protein>
<dbReference type="AlphaFoldDB" id="A0AAN8I6X3"/>
<feature type="transmembrane region" description="Helical" evidence="1">
    <location>
        <begin position="84"/>
        <end position="110"/>
    </location>
</feature>
<sequence>MLIQIRFTLENESDEIDLETLEKIKNTMAGVRDPAFWKRFSMAVHMDEEKGDVSRVDSEKSQETVKVQQRNSWLDRHRKKQKRAFCCGWVIVLITILILLGIAATCLFFFKVGPFENLR</sequence>